<dbReference type="GeneID" id="28961213"/>
<proteinExistence type="predicted"/>
<reference evidence="1" key="1">
    <citation type="submission" date="2007-04" db="EMBL/GenBank/DDBJ databases">
        <authorList>
            <consortium name="The Broad Institute Genome Sequencing Platform"/>
            <person name="Birren B."/>
            <person name="Lander E."/>
            <person name="Galagan J."/>
            <person name="Nusbaum C."/>
            <person name="Devon K."/>
            <person name="Ma L.-J."/>
            <person name="Jaffe D."/>
            <person name="Butler J."/>
            <person name="Alvarez P."/>
            <person name="Gnerre S."/>
            <person name="Grabherr M."/>
            <person name="Kleber M."/>
            <person name="Mauceli E."/>
            <person name="Brockman W."/>
            <person name="MacCallum I.A."/>
            <person name="Young S."/>
            <person name="LaButti K."/>
            <person name="DeCaprio D."/>
            <person name="Crawford M."/>
            <person name="Koehrsen M."/>
            <person name="Engels R."/>
            <person name="Montgomery P."/>
            <person name="Pearson M."/>
            <person name="Howarth C."/>
            <person name="Larson L."/>
            <person name="White J."/>
            <person name="O'Leary S."/>
            <person name="Kodira C."/>
            <person name="Zeng Q."/>
            <person name="Yandava C."/>
            <person name="Alvarado L."/>
            <person name="Kistler C."/>
            <person name="Shim W.-B."/>
            <person name="Kang S."/>
            <person name="Woloshuk C."/>
        </authorList>
    </citation>
    <scope>NUCLEOTIDE SEQUENCE</scope>
    <source>
        <strain evidence="1">4287</strain>
    </source>
</reference>
<evidence type="ECO:0000313" key="1">
    <source>
        <dbReference type="EMBL" id="KNB11426.1"/>
    </source>
</evidence>
<dbReference type="EMBL" id="DS231709">
    <property type="protein sequence ID" value="KNB11426.1"/>
    <property type="molecule type" value="Genomic_DNA"/>
</dbReference>
<evidence type="ECO:0000313" key="2">
    <source>
        <dbReference type="Proteomes" id="UP000009097"/>
    </source>
</evidence>
<dbReference type="Proteomes" id="UP000009097">
    <property type="component" value="Unassembled WGS sequence"/>
</dbReference>
<dbReference type="VEuPathDB" id="FungiDB:FOXG_20507"/>
<dbReference type="AlphaFoldDB" id="A0A0J9VL23"/>
<dbReference type="RefSeq" id="XP_018249471.1">
    <property type="nucleotide sequence ID" value="XM_018400792.1"/>
</dbReference>
<reference evidence="1" key="2">
    <citation type="journal article" date="2010" name="Nature">
        <title>Comparative genomics reveals mobile pathogenicity chromosomes in Fusarium.</title>
        <authorList>
            <person name="Ma L.J."/>
            <person name="van der Does H.C."/>
            <person name="Borkovich K.A."/>
            <person name="Coleman J.J."/>
            <person name="Daboussi M.J."/>
            <person name="Di Pietro A."/>
            <person name="Dufresne M."/>
            <person name="Freitag M."/>
            <person name="Grabherr M."/>
            <person name="Henrissat B."/>
            <person name="Houterman P.M."/>
            <person name="Kang S."/>
            <person name="Shim W.B."/>
            <person name="Woloshuk C."/>
            <person name="Xie X."/>
            <person name="Xu J.R."/>
            <person name="Antoniw J."/>
            <person name="Baker S.E."/>
            <person name="Bluhm B.H."/>
            <person name="Breakspear A."/>
            <person name="Brown D.W."/>
            <person name="Butchko R.A."/>
            <person name="Chapman S."/>
            <person name="Coulson R."/>
            <person name="Coutinho P.M."/>
            <person name="Danchin E.G."/>
            <person name="Diener A."/>
            <person name="Gale L.R."/>
            <person name="Gardiner D.M."/>
            <person name="Goff S."/>
            <person name="Hammond-Kosack K.E."/>
            <person name="Hilburn K."/>
            <person name="Hua-Van A."/>
            <person name="Jonkers W."/>
            <person name="Kazan K."/>
            <person name="Kodira C.D."/>
            <person name="Koehrsen M."/>
            <person name="Kumar L."/>
            <person name="Lee Y.H."/>
            <person name="Li L."/>
            <person name="Manners J.M."/>
            <person name="Miranda-Saavedra D."/>
            <person name="Mukherjee M."/>
            <person name="Park G."/>
            <person name="Park J."/>
            <person name="Park S.Y."/>
            <person name="Proctor R.H."/>
            <person name="Regev A."/>
            <person name="Ruiz-Roldan M.C."/>
            <person name="Sain D."/>
            <person name="Sakthikumar S."/>
            <person name="Sykes S."/>
            <person name="Schwartz D.C."/>
            <person name="Turgeon B.G."/>
            <person name="Wapinski I."/>
            <person name="Yoder O."/>
            <person name="Young S."/>
            <person name="Zeng Q."/>
            <person name="Zhou S."/>
            <person name="Galagan J."/>
            <person name="Cuomo C.A."/>
            <person name="Kistler H.C."/>
            <person name="Rep M."/>
        </authorList>
    </citation>
    <scope>NUCLEOTIDE SEQUENCE [LARGE SCALE GENOMIC DNA]</scope>
    <source>
        <strain evidence="1">4287</strain>
    </source>
</reference>
<name>A0A0J9VL23_FUSO4</name>
<sequence length="73" mass="8522">MLSLMDQRSLQSAYLSSLAALVQIKDQFEFLVLHMLSLHRSTNMLAWTTVTDHVSVMPQTPTYLKQHRFTKER</sequence>
<gene>
    <name evidence="1" type="ORF">FOXG_20507</name>
</gene>
<accession>A0A0J9VL23</accession>
<organism evidence="1 2">
    <name type="scientific">Fusarium oxysporum f. sp. lycopersici (strain 4287 / CBS 123668 / FGSC 9935 / NRRL 34936)</name>
    <name type="common">Fusarium vascular wilt of tomato</name>
    <dbReference type="NCBI Taxonomy" id="426428"/>
    <lineage>
        <taxon>Eukaryota</taxon>
        <taxon>Fungi</taxon>
        <taxon>Dikarya</taxon>
        <taxon>Ascomycota</taxon>
        <taxon>Pezizomycotina</taxon>
        <taxon>Sordariomycetes</taxon>
        <taxon>Hypocreomycetidae</taxon>
        <taxon>Hypocreales</taxon>
        <taxon>Nectriaceae</taxon>
        <taxon>Fusarium</taxon>
        <taxon>Fusarium oxysporum species complex</taxon>
    </lineage>
</organism>
<dbReference type="KEGG" id="fox:FOXG_20507"/>
<protein>
    <submittedName>
        <fullName evidence="1">Uncharacterized protein</fullName>
    </submittedName>
</protein>